<dbReference type="GO" id="GO:0007155">
    <property type="term" value="P:cell adhesion"/>
    <property type="evidence" value="ECO:0007669"/>
    <property type="project" value="UniProtKB-KW"/>
</dbReference>
<proteinExistence type="predicted"/>
<feature type="non-terminal residue" evidence="11">
    <location>
        <position position="1"/>
    </location>
</feature>
<gene>
    <name evidence="11" type="ORF">AAG570_002683</name>
</gene>
<evidence type="ECO:0000256" key="9">
    <source>
        <dbReference type="SAM" id="Phobius"/>
    </source>
</evidence>
<dbReference type="FunFam" id="2.60.40.60:FF:000275">
    <property type="entry name" value="Si:dkey-30k22.7"/>
    <property type="match status" value="1"/>
</dbReference>
<feature type="domain" description="Cadherin" evidence="10">
    <location>
        <begin position="921"/>
        <end position="1019"/>
    </location>
</feature>
<evidence type="ECO:0000256" key="6">
    <source>
        <dbReference type="ARBA" id="ARBA00023136"/>
    </source>
</evidence>
<feature type="domain" description="Cadherin" evidence="10">
    <location>
        <begin position="375"/>
        <end position="474"/>
    </location>
</feature>
<dbReference type="CDD" id="cd11304">
    <property type="entry name" value="Cadherin_repeat"/>
    <property type="match status" value="9"/>
</dbReference>
<dbReference type="GO" id="GO:0005509">
    <property type="term" value="F:calcium ion binding"/>
    <property type="evidence" value="ECO:0007669"/>
    <property type="project" value="UniProtKB-UniRule"/>
</dbReference>
<dbReference type="PROSITE" id="PS50268">
    <property type="entry name" value="CADHERIN_2"/>
    <property type="match status" value="9"/>
</dbReference>
<comment type="caution">
    <text evidence="11">The sequence shown here is derived from an EMBL/GenBank/DDBJ whole genome shotgun (WGS) entry which is preliminary data.</text>
</comment>
<dbReference type="EMBL" id="JBFDAA010000012">
    <property type="protein sequence ID" value="KAL1123607.1"/>
    <property type="molecule type" value="Genomic_DNA"/>
</dbReference>
<dbReference type="InterPro" id="IPR020894">
    <property type="entry name" value="Cadherin_CS"/>
</dbReference>
<feature type="transmembrane region" description="Helical" evidence="9">
    <location>
        <begin position="1145"/>
        <end position="1172"/>
    </location>
</feature>
<protein>
    <recommendedName>
        <fullName evidence="10">Cadherin domain-containing protein</fullName>
    </recommendedName>
</protein>
<feature type="compositionally biased region" description="Low complexity" evidence="8">
    <location>
        <begin position="1255"/>
        <end position="1286"/>
    </location>
</feature>
<keyword evidence="5 9" id="KW-1133">Transmembrane helix</keyword>
<organism evidence="11 12">
    <name type="scientific">Ranatra chinensis</name>
    <dbReference type="NCBI Taxonomy" id="642074"/>
    <lineage>
        <taxon>Eukaryota</taxon>
        <taxon>Metazoa</taxon>
        <taxon>Ecdysozoa</taxon>
        <taxon>Arthropoda</taxon>
        <taxon>Hexapoda</taxon>
        <taxon>Insecta</taxon>
        <taxon>Pterygota</taxon>
        <taxon>Neoptera</taxon>
        <taxon>Paraneoptera</taxon>
        <taxon>Hemiptera</taxon>
        <taxon>Heteroptera</taxon>
        <taxon>Panheteroptera</taxon>
        <taxon>Nepomorpha</taxon>
        <taxon>Nepidae</taxon>
        <taxon>Ranatrinae</taxon>
        <taxon>Ranatra</taxon>
    </lineage>
</organism>
<evidence type="ECO:0000256" key="5">
    <source>
        <dbReference type="ARBA" id="ARBA00022989"/>
    </source>
</evidence>
<dbReference type="Proteomes" id="UP001558652">
    <property type="component" value="Unassembled WGS sequence"/>
</dbReference>
<dbReference type="Pfam" id="PF00028">
    <property type="entry name" value="Cadherin"/>
    <property type="match status" value="8"/>
</dbReference>
<evidence type="ECO:0000256" key="8">
    <source>
        <dbReference type="SAM" id="MobiDB-lite"/>
    </source>
</evidence>
<accession>A0ABD0YMF5</accession>
<keyword evidence="4 7" id="KW-0106">Calcium</keyword>
<dbReference type="SUPFAM" id="SSF49313">
    <property type="entry name" value="Cadherin-like"/>
    <property type="match status" value="9"/>
</dbReference>
<feature type="domain" description="Cadherin" evidence="10">
    <location>
        <begin position="475"/>
        <end position="575"/>
    </location>
</feature>
<dbReference type="GO" id="GO:0009653">
    <property type="term" value="P:anatomical structure morphogenesis"/>
    <property type="evidence" value="ECO:0007669"/>
    <property type="project" value="UniProtKB-ARBA"/>
</dbReference>
<dbReference type="FunFam" id="2.60.40.60:FF:000403">
    <property type="entry name" value="Protocadherin 15"/>
    <property type="match status" value="1"/>
</dbReference>
<dbReference type="FunFam" id="2.60.40.60:FF:000020">
    <property type="entry name" value="Dachsous cadherin-related 1b"/>
    <property type="match status" value="1"/>
</dbReference>
<dbReference type="GO" id="GO:0060429">
    <property type="term" value="P:epithelium development"/>
    <property type="evidence" value="ECO:0007669"/>
    <property type="project" value="UniProtKB-ARBA"/>
</dbReference>
<evidence type="ECO:0000256" key="1">
    <source>
        <dbReference type="ARBA" id="ARBA00004370"/>
    </source>
</evidence>
<evidence type="ECO:0000256" key="3">
    <source>
        <dbReference type="ARBA" id="ARBA00022737"/>
    </source>
</evidence>
<feature type="domain" description="Cadherin" evidence="10">
    <location>
        <begin position="788"/>
        <end position="900"/>
    </location>
</feature>
<name>A0ABD0YMF5_9HEMI</name>
<keyword evidence="3" id="KW-0677">Repeat</keyword>
<dbReference type="PROSITE" id="PS00232">
    <property type="entry name" value="CADHERIN_1"/>
    <property type="match status" value="2"/>
</dbReference>
<keyword evidence="12" id="KW-1185">Reference proteome</keyword>
<dbReference type="Gene3D" id="2.60.40.60">
    <property type="entry name" value="Cadherins"/>
    <property type="match status" value="9"/>
</dbReference>
<dbReference type="PRINTS" id="PR00205">
    <property type="entry name" value="CADHERIN"/>
</dbReference>
<dbReference type="PANTHER" id="PTHR24026">
    <property type="entry name" value="FAT ATYPICAL CADHERIN-RELATED"/>
    <property type="match status" value="1"/>
</dbReference>
<keyword evidence="6 9" id="KW-0472">Membrane</keyword>
<dbReference type="PANTHER" id="PTHR24026:SF126">
    <property type="entry name" value="PROTOCADHERIN FAT 4"/>
    <property type="match status" value="1"/>
</dbReference>
<evidence type="ECO:0000256" key="7">
    <source>
        <dbReference type="PROSITE-ProRule" id="PRU00043"/>
    </source>
</evidence>
<dbReference type="FunFam" id="2.60.40.60:FF:000315">
    <property type="entry name" value="CaDHerin family"/>
    <property type="match status" value="1"/>
</dbReference>
<feature type="domain" description="Cadherin" evidence="10">
    <location>
        <begin position="677"/>
        <end position="783"/>
    </location>
</feature>
<dbReference type="FunFam" id="2.60.40.60:FF:000363">
    <property type="entry name" value="Dachsous cadherin-related 1a"/>
    <property type="match status" value="1"/>
</dbReference>
<feature type="domain" description="Cadherin" evidence="10">
    <location>
        <begin position="50"/>
        <end position="159"/>
    </location>
</feature>
<dbReference type="SMART" id="SM00112">
    <property type="entry name" value="CA"/>
    <property type="match status" value="9"/>
</dbReference>
<dbReference type="FunFam" id="2.60.40.60:FF:000381">
    <property type="entry name" value="Protocadherin 15"/>
    <property type="match status" value="1"/>
</dbReference>
<evidence type="ECO:0000313" key="12">
    <source>
        <dbReference type="Proteomes" id="UP001558652"/>
    </source>
</evidence>
<feature type="domain" description="Cadherin" evidence="10">
    <location>
        <begin position="289"/>
        <end position="374"/>
    </location>
</feature>
<evidence type="ECO:0000313" key="11">
    <source>
        <dbReference type="EMBL" id="KAL1123607.1"/>
    </source>
</evidence>
<comment type="subcellular location">
    <subcellularLocation>
        <location evidence="1">Membrane</location>
    </subcellularLocation>
</comment>
<dbReference type="InterPro" id="IPR015919">
    <property type="entry name" value="Cadherin-like_sf"/>
</dbReference>
<keyword evidence="2 9" id="KW-0812">Transmembrane</keyword>
<dbReference type="GO" id="GO:0005886">
    <property type="term" value="C:plasma membrane"/>
    <property type="evidence" value="ECO:0007669"/>
    <property type="project" value="UniProtKB-SubCell"/>
</dbReference>
<reference evidence="11 12" key="1">
    <citation type="submission" date="2024-07" db="EMBL/GenBank/DDBJ databases">
        <title>Chromosome-level genome assembly of the water stick insect Ranatra chinensis (Heteroptera: Nepidae).</title>
        <authorList>
            <person name="Liu X."/>
        </authorList>
    </citation>
    <scope>NUCLEOTIDE SEQUENCE [LARGE SCALE GENOMIC DNA]</scope>
    <source>
        <strain evidence="11">Cailab_2021Rc</strain>
        <tissue evidence="11">Muscle</tissue>
    </source>
</reference>
<evidence type="ECO:0000256" key="4">
    <source>
        <dbReference type="ARBA" id="ARBA00022837"/>
    </source>
</evidence>
<evidence type="ECO:0000259" key="10">
    <source>
        <dbReference type="PROSITE" id="PS50268"/>
    </source>
</evidence>
<dbReference type="InterPro" id="IPR002126">
    <property type="entry name" value="Cadherin-like_dom"/>
</dbReference>
<sequence length="1340" mass="147223">LVLFVFQDRARNQSERYSSTTTLTVNVKDADDQDPSFIYQGCMVLDGSCINPEYSATVSSGVLSGVLAISPEKIQAVDMDSINSPVAYSFLSGTPKSFREYFEINPSTGMVKQIKPVDTTVAKKFEIIVKAEEASENKRFATAKLVINVKPVDSNPPEITASATEGSVDENAPIGTRVIDANKNPIKLTVTDADLSPDDPKPSYSFELTSNFFQIDKDGVLIVGEENLDRDPPSPGIFRFQVVARDKAGSAASAPLTLTVSLNDVNDNAPHLPMIPPVNVQAGEGMREIIKIVATDNDLGKNAELSYSIYHVSNNGRSKFRIDPHSGVIDAIGKLNAGEQYSITVQATDSGGKSSQTIVEVTIVPGPNTRSPVFQQPVYEVTVSEGVSINTPIATITATDPENEPVTYSVVSGNDLRQFAIDNKSGILTVIRKLDREDLTRYQLSIKAEDEGGLSSTATVNIRVSDINDKNPEFLGTPYEFSVKEGLVGAHVGRVRATDADEGPNAQLGYSVPGEVPFTIDPETGDIMTSTALDYERQKEYSFIVTARDMAPDARLATATVTIRVLDVEDEVPVFHQPTYEAKVPENVPNFIVAQVNADDPDTKKVVTYTIRQGPTDLFSIDPKSGQIKTLKGLDYELESQFVLVVGTVENNSTHPGATTKVIVEIEDRNDIPPVFLSVPRPITLDDDVSIGTKVTTLMATDSDGTSPGNKVRYEIVGHGKARQYFQVDPDLGTVTVRDDLRKEIDSEYQVDVRAYDLGDPQLSSVTSVPVFVRHSGALNPELGVGFPEDSYTVQVSEDAPPNSLIKTFAVLNGARIRKQNVPLRCSIVGGNDADLFYANITGDRNCELRLGDGRLDYEKQTEYKLKLQLDTLAGLVNPNKSTATVKIQVEDVNDNSPRFVYPDYTKLFNKDKYYGGVAKDKKEVGAMVLQVKAVDKDAGKLGALEYRIVPDNTGMPDYFSIDNSNGNIRTKRSFDAVSPAQLPIHLTVEARDNPEGDSNFAITEVVVNLIEDEHRMVLVIGNLATEDVQRQEKAIVNILEERTGCIVGIEKVTQLETLKDNATALKSDESGTDIWFYAIDPNTEIILTRNSSKIEKSLLSEESLANVSLALSEEVGGNVEGIHAPFHVLHVPVRTAVVAVQWDIFPYAVILIAALILVLGAAGIVYICVSWSRYKAYKERMQRMYVMPRYDPVFVEPNLKEYETQVLQMSVPMDDNDSYHDLQLDFSHKNHAFSLDNVSYITKDHGDREQSPVTSEAATTARASSIGRRNNNSVGNHHHNNNNLHDTTGTINPVYERSDDEIGHSLTNENVTFREKKDYSHLGFNYLMDRSPIETTTEL</sequence>
<evidence type="ECO:0000256" key="2">
    <source>
        <dbReference type="ARBA" id="ARBA00022692"/>
    </source>
</evidence>
<dbReference type="FunFam" id="2.60.40.60:FF:000232">
    <property type="entry name" value="Neural-cadherin"/>
    <property type="match status" value="1"/>
</dbReference>
<feature type="domain" description="Cadherin" evidence="10">
    <location>
        <begin position="576"/>
        <end position="676"/>
    </location>
</feature>
<feature type="domain" description="Cadherin" evidence="10">
    <location>
        <begin position="160"/>
        <end position="272"/>
    </location>
</feature>
<feature type="region of interest" description="Disordered" evidence="8">
    <location>
        <begin position="1246"/>
        <end position="1292"/>
    </location>
</feature>